<organism evidence="13 14">
    <name type="scientific">Thalassolituus pacificus</name>
    <dbReference type="NCBI Taxonomy" id="2975440"/>
    <lineage>
        <taxon>Bacteria</taxon>
        <taxon>Pseudomonadati</taxon>
        <taxon>Pseudomonadota</taxon>
        <taxon>Gammaproteobacteria</taxon>
        <taxon>Oceanospirillales</taxon>
        <taxon>Oceanospirillaceae</taxon>
        <taxon>Thalassolituus</taxon>
    </lineage>
</organism>
<dbReference type="PANTHER" id="PTHR11207">
    <property type="entry name" value="RIBONUCLEASE III"/>
    <property type="match status" value="1"/>
</dbReference>
<dbReference type="SMART" id="SM00358">
    <property type="entry name" value="DSRM"/>
    <property type="match status" value="1"/>
</dbReference>
<name>A0A9X3ASU4_9GAMM</name>
<dbReference type="InterPro" id="IPR036389">
    <property type="entry name" value="RNase_III_sf"/>
</dbReference>
<evidence type="ECO:0000256" key="3">
    <source>
        <dbReference type="ARBA" id="ARBA00022552"/>
    </source>
</evidence>
<evidence type="ECO:0000256" key="2">
    <source>
        <dbReference type="ARBA" id="ARBA00010183"/>
    </source>
</evidence>
<dbReference type="GO" id="GO:0046872">
    <property type="term" value="F:metal ion binding"/>
    <property type="evidence" value="ECO:0007669"/>
    <property type="project" value="UniProtKB-KW"/>
</dbReference>
<evidence type="ECO:0000256" key="7">
    <source>
        <dbReference type="ARBA" id="ARBA00022759"/>
    </source>
</evidence>
<keyword evidence="5 10" id="KW-0819">tRNA processing</keyword>
<dbReference type="GO" id="GO:0006397">
    <property type="term" value="P:mRNA processing"/>
    <property type="evidence" value="ECO:0007669"/>
    <property type="project" value="UniProtKB-UniRule"/>
</dbReference>
<dbReference type="PANTHER" id="PTHR11207:SF0">
    <property type="entry name" value="RIBONUCLEASE 3"/>
    <property type="match status" value="1"/>
</dbReference>
<keyword evidence="9 10" id="KW-0694">RNA-binding</keyword>
<dbReference type="InterPro" id="IPR014720">
    <property type="entry name" value="dsRBD_dom"/>
</dbReference>
<dbReference type="Proteomes" id="UP001147830">
    <property type="component" value="Unassembled WGS sequence"/>
</dbReference>
<keyword evidence="8 10" id="KW-0378">Hydrolase</keyword>
<dbReference type="SUPFAM" id="SSF69065">
    <property type="entry name" value="RNase III domain-like"/>
    <property type="match status" value="1"/>
</dbReference>
<feature type="domain" description="DRBM" evidence="11">
    <location>
        <begin position="154"/>
        <end position="224"/>
    </location>
</feature>
<comment type="similarity">
    <text evidence="2">Belongs to the ribonuclease III family.</text>
</comment>
<proteinExistence type="inferred from homology"/>
<keyword evidence="10" id="KW-0699">rRNA-binding</keyword>
<comment type="cofactor">
    <cofactor evidence="10">
        <name>Mg(2+)</name>
        <dbReference type="ChEBI" id="CHEBI:18420"/>
    </cofactor>
</comment>
<dbReference type="InterPro" id="IPR000999">
    <property type="entry name" value="RNase_III_dom"/>
</dbReference>
<keyword evidence="7 10" id="KW-0255">Endonuclease</keyword>
<feature type="domain" description="RNase III" evidence="12">
    <location>
        <begin position="5"/>
        <end position="127"/>
    </location>
</feature>
<dbReference type="SUPFAM" id="SSF54768">
    <property type="entry name" value="dsRNA-binding domain-like"/>
    <property type="match status" value="1"/>
</dbReference>
<comment type="subcellular location">
    <subcellularLocation>
        <location evidence="10">Cytoplasm</location>
    </subcellularLocation>
</comment>
<dbReference type="Gene3D" id="1.10.1520.10">
    <property type="entry name" value="Ribonuclease III domain"/>
    <property type="match status" value="1"/>
</dbReference>
<evidence type="ECO:0000313" key="13">
    <source>
        <dbReference type="EMBL" id="MCT7360815.1"/>
    </source>
</evidence>
<keyword evidence="3 10" id="KW-0698">rRNA processing</keyword>
<dbReference type="GO" id="GO:0006364">
    <property type="term" value="P:rRNA processing"/>
    <property type="evidence" value="ECO:0007669"/>
    <property type="project" value="UniProtKB-UniRule"/>
</dbReference>
<feature type="binding site" evidence="10">
    <location>
        <position position="116"/>
    </location>
    <ligand>
        <name>Mg(2+)</name>
        <dbReference type="ChEBI" id="CHEBI:18420"/>
    </ligand>
</feature>
<dbReference type="Gene3D" id="3.30.160.20">
    <property type="match status" value="1"/>
</dbReference>
<dbReference type="RefSeq" id="WP_260977638.1">
    <property type="nucleotide sequence ID" value="NZ_JAOANI010000028.1"/>
</dbReference>
<protein>
    <recommendedName>
        <fullName evidence="10">Ribonuclease 3</fullName>
        <ecNumber evidence="10">3.1.26.3</ecNumber>
    </recommendedName>
    <alternativeName>
        <fullName evidence="10">Ribonuclease III</fullName>
        <shortName evidence="10">RNase III</shortName>
    </alternativeName>
</protein>
<sequence>MNNPLVKLSQRLGYSFRDESLVMLALTHRSKGISNNERLEFLGDSILNFVVADDLYRRFPQAKEGKLSRLRARMVKGETLAIIAREFDLGDFLLLGSGELKSGGHRRDSILADTVEALIGAMYLDSGLEAARERILSWYATRLDALTLEDPIKDPKTRLQEYQQARKSSLPKYDVMSVEGPTNEQVFTVECRIPELDNAIVALGSSRRGAEQTAAAQVLTILGIDDSAELAHDAGEEKQ</sequence>
<gene>
    <name evidence="10 13" type="primary">rnc</name>
    <name evidence="13" type="ORF">NYR02_17475</name>
</gene>
<dbReference type="PROSITE" id="PS50142">
    <property type="entry name" value="RNASE_3_2"/>
    <property type="match status" value="1"/>
</dbReference>
<comment type="subunit">
    <text evidence="10">Homodimer.</text>
</comment>
<keyword evidence="10" id="KW-0460">Magnesium</keyword>
<reference evidence="13" key="1">
    <citation type="journal article" date="2022" name="Front. Microbiol.">
        <title>Genome-based taxonomic rearrangement of Oceanobacter-related bacteria including the description of Thalassolituus hydrocarbonoclasticus sp. nov. and Thalassolituus pacificus sp. nov. and emended description of the genus Thalassolituus.</title>
        <authorList>
            <person name="Dong C."/>
            <person name="Wei L."/>
            <person name="Wang J."/>
            <person name="Lai Q."/>
            <person name="Huang Z."/>
            <person name="Shao Z."/>
        </authorList>
    </citation>
    <scope>NUCLEOTIDE SEQUENCE</scope>
    <source>
        <strain evidence="13">59MF3M-4</strain>
    </source>
</reference>
<keyword evidence="6 10" id="KW-0540">Nuclease</keyword>
<comment type="function">
    <text evidence="10">Digests double-stranded RNA. Involved in the processing of primary rRNA transcript to yield the immediate precursors to the large and small rRNAs (23S and 16S). Processes some mRNAs, and tRNAs when they are encoded in the rRNA operon. Processes pre-crRNA and tracrRNA of type II CRISPR loci if present in the organism.</text>
</comment>
<feature type="binding site" evidence="10">
    <location>
        <position position="40"/>
    </location>
    <ligand>
        <name>Mg(2+)</name>
        <dbReference type="ChEBI" id="CHEBI:18420"/>
    </ligand>
</feature>
<feature type="active site" evidence="10">
    <location>
        <position position="116"/>
    </location>
</feature>
<evidence type="ECO:0000256" key="1">
    <source>
        <dbReference type="ARBA" id="ARBA00000109"/>
    </source>
</evidence>
<evidence type="ECO:0000256" key="8">
    <source>
        <dbReference type="ARBA" id="ARBA00022801"/>
    </source>
</evidence>
<feature type="active site" evidence="10">
    <location>
        <position position="44"/>
    </location>
</feature>
<dbReference type="NCBIfam" id="TIGR02191">
    <property type="entry name" value="RNaseIII"/>
    <property type="match status" value="1"/>
</dbReference>
<evidence type="ECO:0000313" key="14">
    <source>
        <dbReference type="Proteomes" id="UP001147830"/>
    </source>
</evidence>
<dbReference type="EC" id="3.1.26.3" evidence="10"/>
<keyword evidence="4 10" id="KW-0507">mRNA processing</keyword>
<comment type="catalytic activity">
    <reaction evidence="1 10">
        <text>Endonucleolytic cleavage to 5'-phosphomonoester.</text>
        <dbReference type="EC" id="3.1.26.3"/>
    </reaction>
</comment>
<evidence type="ECO:0000259" key="11">
    <source>
        <dbReference type="PROSITE" id="PS50137"/>
    </source>
</evidence>
<dbReference type="PROSITE" id="PS50137">
    <property type="entry name" value="DS_RBD"/>
    <property type="match status" value="1"/>
</dbReference>
<dbReference type="CDD" id="cd00593">
    <property type="entry name" value="RIBOc"/>
    <property type="match status" value="1"/>
</dbReference>
<keyword evidence="10" id="KW-0479">Metal-binding</keyword>
<dbReference type="GO" id="GO:0019843">
    <property type="term" value="F:rRNA binding"/>
    <property type="evidence" value="ECO:0007669"/>
    <property type="project" value="UniProtKB-KW"/>
</dbReference>
<comment type="caution">
    <text evidence="13">The sequence shown here is derived from an EMBL/GenBank/DDBJ whole genome shotgun (WGS) entry which is preliminary data.</text>
</comment>
<dbReference type="Pfam" id="PF00035">
    <property type="entry name" value="dsrm"/>
    <property type="match status" value="1"/>
</dbReference>
<evidence type="ECO:0000256" key="9">
    <source>
        <dbReference type="ARBA" id="ARBA00022884"/>
    </source>
</evidence>
<evidence type="ECO:0000256" key="10">
    <source>
        <dbReference type="HAMAP-Rule" id="MF_00104"/>
    </source>
</evidence>
<dbReference type="GO" id="GO:0005737">
    <property type="term" value="C:cytoplasm"/>
    <property type="evidence" value="ECO:0007669"/>
    <property type="project" value="UniProtKB-SubCell"/>
</dbReference>
<accession>A0A9X3ASU4</accession>
<evidence type="ECO:0000256" key="5">
    <source>
        <dbReference type="ARBA" id="ARBA00022694"/>
    </source>
</evidence>
<dbReference type="CDD" id="cd10845">
    <property type="entry name" value="DSRM_RNAse_III_family"/>
    <property type="match status" value="1"/>
</dbReference>
<dbReference type="EMBL" id="JAOANI010000028">
    <property type="protein sequence ID" value="MCT7360815.1"/>
    <property type="molecule type" value="Genomic_DNA"/>
</dbReference>
<dbReference type="SMART" id="SM00535">
    <property type="entry name" value="RIBOc"/>
    <property type="match status" value="1"/>
</dbReference>
<dbReference type="GO" id="GO:0004525">
    <property type="term" value="F:ribonuclease III activity"/>
    <property type="evidence" value="ECO:0007669"/>
    <property type="project" value="UniProtKB-UniRule"/>
</dbReference>
<dbReference type="Pfam" id="PF14622">
    <property type="entry name" value="Ribonucleas_3_3"/>
    <property type="match status" value="1"/>
</dbReference>
<keyword evidence="14" id="KW-1185">Reference proteome</keyword>
<feature type="binding site" evidence="10">
    <location>
        <position position="113"/>
    </location>
    <ligand>
        <name>Mg(2+)</name>
        <dbReference type="ChEBI" id="CHEBI:18420"/>
    </ligand>
</feature>
<dbReference type="GO" id="GO:0010468">
    <property type="term" value="P:regulation of gene expression"/>
    <property type="evidence" value="ECO:0007669"/>
    <property type="project" value="TreeGrafter"/>
</dbReference>
<reference evidence="13" key="2">
    <citation type="submission" date="2022-08" db="EMBL/GenBank/DDBJ databases">
        <authorList>
            <person name="Dong C."/>
        </authorList>
    </citation>
    <scope>NUCLEOTIDE SEQUENCE</scope>
    <source>
        <strain evidence="13">59MF3M-4</strain>
    </source>
</reference>
<evidence type="ECO:0000259" key="12">
    <source>
        <dbReference type="PROSITE" id="PS50142"/>
    </source>
</evidence>
<dbReference type="AlphaFoldDB" id="A0A9X3ASU4"/>
<keyword evidence="10" id="KW-0963">Cytoplasm</keyword>
<dbReference type="GO" id="GO:0003725">
    <property type="term" value="F:double-stranded RNA binding"/>
    <property type="evidence" value="ECO:0007669"/>
    <property type="project" value="TreeGrafter"/>
</dbReference>
<dbReference type="GO" id="GO:0008033">
    <property type="term" value="P:tRNA processing"/>
    <property type="evidence" value="ECO:0007669"/>
    <property type="project" value="UniProtKB-KW"/>
</dbReference>
<dbReference type="InterPro" id="IPR011907">
    <property type="entry name" value="RNase_III"/>
</dbReference>
<dbReference type="HAMAP" id="MF_00104">
    <property type="entry name" value="RNase_III"/>
    <property type="match status" value="1"/>
</dbReference>
<dbReference type="FunFam" id="1.10.1520.10:FF:000001">
    <property type="entry name" value="Ribonuclease 3"/>
    <property type="match status" value="1"/>
</dbReference>
<dbReference type="PROSITE" id="PS00517">
    <property type="entry name" value="RNASE_3_1"/>
    <property type="match status" value="1"/>
</dbReference>
<evidence type="ECO:0000256" key="6">
    <source>
        <dbReference type="ARBA" id="ARBA00022722"/>
    </source>
</evidence>
<evidence type="ECO:0000256" key="4">
    <source>
        <dbReference type="ARBA" id="ARBA00022664"/>
    </source>
</evidence>